<dbReference type="SMR" id="A0A078I642"/>
<name>A0A078I642_BRANA</name>
<evidence type="ECO:0000256" key="4">
    <source>
        <dbReference type="ARBA" id="ARBA00023242"/>
    </source>
</evidence>
<protein>
    <submittedName>
        <fullName evidence="6">BnaA04g10170D protein</fullName>
    </submittedName>
</protein>
<dbReference type="PaxDb" id="3708-A0A078I642"/>
<evidence type="ECO:0000256" key="3">
    <source>
        <dbReference type="ARBA" id="ARBA00022473"/>
    </source>
</evidence>
<dbReference type="Pfam" id="PF03638">
    <property type="entry name" value="TCR"/>
    <property type="match status" value="1"/>
</dbReference>
<keyword evidence="4" id="KW-0539">Nucleus</keyword>
<dbReference type="STRING" id="3708.A0A078I642"/>
<keyword evidence="7" id="KW-1185">Reference proteome</keyword>
<dbReference type="PANTHER" id="PTHR12446:SF55">
    <property type="entry name" value="CRC DOMAIN-CONTAINING PROTEIN"/>
    <property type="match status" value="1"/>
</dbReference>
<evidence type="ECO:0000313" key="6">
    <source>
        <dbReference type="EMBL" id="CDY44573.1"/>
    </source>
</evidence>
<reference evidence="6 7" key="1">
    <citation type="journal article" date="2014" name="Science">
        <title>Plant genetics. Early allopolyploid evolution in the post-Neolithic Brassica napus oilseed genome.</title>
        <authorList>
            <person name="Chalhoub B."/>
            <person name="Denoeud F."/>
            <person name="Liu S."/>
            <person name="Parkin I.A."/>
            <person name="Tang H."/>
            <person name="Wang X."/>
            <person name="Chiquet J."/>
            <person name="Belcram H."/>
            <person name="Tong C."/>
            <person name="Samans B."/>
            <person name="Correa M."/>
            <person name="Da Silva C."/>
            <person name="Just J."/>
            <person name="Falentin C."/>
            <person name="Koh C.S."/>
            <person name="Le Clainche I."/>
            <person name="Bernard M."/>
            <person name="Bento P."/>
            <person name="Noel B."/>
            <person name="Labadie K."/>
            <person name="Alberti A."/>
            <person name="Charles M."/>
            <person name="Arnaud D."/>
            <person name="Guo H."/>
            <person name="Daviaud C."/>
            <person name="Alamery S."/>
            <person name="Jabbari K."/>
            <person name="Zhao M."/>
            <person name="Edger P.P."/>
            <person name="Chelaifa H."/>
            <person name="Tack D."/>
            <person name="Lassalle G."/>
            <person name="Mestiri I."/>
            <person name="Schnel N."/>
            <person name="Le Paslier M.C."/>
            <person name="Fan G."/>
            <person name="Renault V."/>
            <person name="Bayer P.E."/>
            <person name="Golicz A.A."/>
            <person name="Manoli S."/>
            <person name="Lee T.H."/>
            <person name="Thi V.H."/>
            <person name="Chalabi S."/>
            <person name="Hu Q."/>
            <person name="Fan C."/>
            <person name="Tollenaere R."/>
            <person name="Lu Y."/>
            <person name="Battail C."/>
            <person name="Shen J."/>
            <person name="Sidebottom C.H."/>
            <person name="Wang X."/>
            <person name="Canaguier A."/>
            <person name="Chauveau A."/>
            <person name="Berard A."/>
            <person name="Deniot G."/>
            <person name="Guan M."/>
            <person name="Liu Z."/>
            <person name="Sun F."/>
            <person name="Lim Y.P."/>
            <person name="Lyons E."/>
            <person name="Town C.D."/>
            <person name="Bancroft I."/>
            <person name="Wang X."/>
            <person name="Meng J."/>
            <person name="Ma J."/>
            <person name="Pires J.C."/>
            <person name="King G.J."/>
            <person name="Brunel D."/>
            <person name="Delourme R."/>
            <person name="Renard M."/>
            <person name="Aury J.M."/>
            <person name="Adams K.L."/>
            <person name="Batley J."/>
            <person name="Snowdon R.J."/>
            <person name="Tost J."/>
            <person name="Edwards D."/>
            <person name="Zhou Y."/>
            <person name="Hua W."/>
            <person name="Sharpe A.G."/>
            <person name="Paterson A.H."/>
            <person name="Guan C."/>
            <person name="Wincker P."/>
        </authorList>
    </citation>
    <scope>NUCLEOTIDE SEQUENCE [LARGE SCALE GENOMIC DNA]</scope>
    <source>
        <strain evidence="7">cv. Darmor-bzh</strain>
    </source>
</reference>
<dbReference type="InterPro" id="IPR033467">
    <property type="entry name" value="Tesmin/TSO1-like_CXC"/>
</dbReference>
<dbReference type="EMBL" id="LK032595">
    <property type="protein sequence ID" value="CDY44573.1"/>
    <property type="molecule type" value="Genomic_DNA"/>
</dbReference>
<evidence type="ECO:0000313" key="7">
    <source>
        <dbReference type="Proteomes" id="UP000028999"/>
    </source>
</evidence>
<dbReference type="OMA" id="NDEHAHE"/>
<dbReference type="PANTHER" id="PTHR12446">
    <property type="entry name" value="TESMIN/TSO1-RELATED"/>
    <property type="match status" value="1"/>
</dbReference>
<dbReference type="AlphaFoldDB" id="A0A078I642"/>
<comment type="subcellular location">
    <subcellularLocation>
        <location evidence="1">Nucleus</location>
    </subcellularLocation>
</comment>
<evidence type="ECO:0000256" key="2">
    <source>
        <dbReference type="ARBA" id="ARBA00007267"/>
    </source>
</evidence>
<feature type="domain" description="CRC" evidence="5">
    <location>
        <begin position="1"/>
        <end position="103"/>
    </location>
</feature>
<proteinExistence type="inferred from homology"/>
<dbReference type="Gramene" id="CDY44573">
    <property type="protein sequence ID" value="CDY44573"/>
    <property type="gene ID" value="GSBRNA2T00080490001"/>
</dbReference>
<dbReference type="PROSITE" id="PS51634">
    <property type="entry name" value="CRC"/>
    <property type="match status" value="1"/>
</dbReference>
<keyword evidence="3" id="KW-0217">Developmental protein</keyword>
<dbReference type="GO" id="GO:0006355">
    <property type="term" value="P:regulation of DNA-templated transcription"/>
    <property type="evidence" value="ECO:0000318"/>
    <property type="project" value="GO_Central"/>
</dbReference>
<accession>A0A078I642</accession>
<dbReference type="InterPro" id="IPR028307">
    <property type="entry name" value="Lin-54_fam"/>
</dbReference>
<dbReference type="GO" id="GO:0005634">
    <property type="term" value="C:nucleus"/>
    <property type="evidence" value="ECO:0000318"/>
    <property type="project" value="GO_Central"/>
</dbReference>
<comment type="similarity">
    <text evidence="2">Belongs to the lin-54 family.</text>
</comment>
<dbReference type="Proteomes" id="UP000028999">
    <property type="component" value="Unassembled WGS sequence"/>
</dbReference>
<dbReference type="SMART" id="SM01114">
    <property type="entry name" value="CXC"/>
    <property type="match status" value="1"/>
</dbReference>
<evidence type="ECO:0000259" key="5">
    <source>
        <dbReference type="PROSITE" id="PS51634"/>
    </source>
</evidence>
<dbReference type="InterPro" id="IPR005172">
    <property type="entry name" value="CRC"/>
</dbReference>
<sequence length="142" mass="15872">MYLIGFVSGTYCDGWNCVNCFNKVDNEPARRDAAETTMERNPNAFSPKKLLAEEIGKVVLLGKHNKGCHCKKSGYFKKYCECFQANNLCSENWDCKNFEGSEERQALFHGEHANNIAYLHQEANAAIHEAVGSSGFSLSPEP</sequence>
<gene>
    <name evidence="6" type="primary">BnaA04g10170D</name>
    <name evidence="6" type="ORF">GSBRNA2T00080490001</name>
</gene>
<evidence type="ECO:0000256" key="1">
    <source>
        <dbReference type="ARBA" id="ARBA00004123"/>
    </source>
</evidence>
<organism evidence="6 7">
    <name type="scientific">Brassica napus</name>
    <name type="common">Rape</name>
    <dbReference type="NCBI Taxonomy" id="3708"/>
    <lineage>
        <taxon>Eukaryota</taxon>
        <taxon>Viridiplantae</taxon>
        <taxon>Streptophyta</taxon>
        <taxon>Embryophyta</taxon>
        <taxon>Tracheophyta</taxon>
        <taxon>Spermatophyta</taxon>
        <taxon>Magnoliopsida</taxon>
        <taxon>eudicotyledons</taxon>
        <taxon>Gunneridae</taxon>
        <taxon>Pentapetalae</taxon>
        <taxon>rosids</taxon>
        <taxon>malvids</taxon>
        <taxon>Brassicales</taxon>
        <taxon>Brassicaceae</taxon>
        <taxon>Brassiceae</taxon>
        <taxon>Brassica</taxon>
    </lineage>
</organism>